<evidence type="ECO:0000259" key="2">
    <source>
        <dbReference type="Pfam" id="PF18760"/>
    </source>
</evidence>
<dbReference type="InterPro" id="IPR049522">
    <property type="entry name" value="ART-PolyVal_dom"/>
</dbReference>
<keyword evidence="1" id="KW-0175">Coiled coil</keyword>
<evidence type="ECO:0000313" key="4">
    <source>
        <dbReference type="Proteomes" id="UP000199119"/>
    </source>
</evidence>
<organism evidence="3 4">
    <name type="scientific">Paracidovorax wautersii</name>
    <dbReference type="NCBI Taxonomy" id="1177982"/>
    <lineage>
        <taxon>Bacteria</taxon>
        <taxon>Pseudomonadati</taxon>
        <taxon>Pseudomonadota</taxon>
        <taxon>Betaproteobacteria</taxon>
        <taxon>Burkholderiales</taxon>
        <taxon>Comamonadaceae</taxon>
        <taxon>Paracidovorax</taxon>
    </lineage>
</organism>
<dbReference type="Pfam" id="PF18760">
    <property type="entry name" value="ART-PolyVal"/>
    <property type="match status" value="4"/>
</dbReference>
<feature type="non-terminal residue" evidence="3">
    <location>
        <position position="1107"/>
    </location>
</feature>
<dbReference type="Proteomes" id="UP000199119">
    <property type="component" value="Unassembled WGS sequence"/>
</dbReference>
<sequence>MQKSAFDQWFGSSVIREADGQPMRMYHGTYAPDVGVFDRLKAGWRGQSIDMVGSWFSSTPGPAGAGKYADSVGAAIYPVYLAIQRPRYYDSFRELLQAMHEANGVEYRPGMNGKGSPEALREKLTLQGYDGIVLAQTNVGELNQELDQLMRAVRRAKDEEYAAPRHERHIYMAKRERIEESAARLREEVRFYEGSTEFDGQTVAIAFHPEQIKSALGNDGSYSPQNPDIRRSLQAAQEAGFPWQVGGYATVGSMKASIAELVGLDAMELQASVGSIVVTTSEDLEQQREDAFRRWFGESAVVDAAGDPLVLYHSGSFDEAVDAVPTVGASGFHFGTLTAAQERVRGKFVDDQVAEAEIYEEDGRFYVDGEWPTQPAFGFGTEADARSWIGGEVNQWDIELEEGQMTQVFLSISNPKRVVDQGSDWAAVIAQAKEEGHDGIVYRNAYEDKGSLSYIAFEPAQIKSVRNTGSFDPRDPRVTHSLAEQARAGKQAAFDRWFGASKVVAPDGKPLVVYHGTNTDFTVFRPSGDDSSLGAGIYLTSDASSASDYAVDNAEFRDGPPSVMPLFVQMASPIIASSEDELLEAIGKLTPATHWDEVRRDLEAAGVDGLWQRYPGGGDQIVVFRPEQIKSAIGNRGTYDPRNSDIRFSLSEDGSDGAFVRWFDGSAVVDERGAPLIVYHGTTAEFSVFNMDVNRDDFGIFTTPNPALTASYADGPDGRVMPLHLAIKNPYVMDHDERVMWQMEPSAYHEGGMQGFIADLKRDGFDGIKVEGRRLTAAELSDDADEQFNDLWIPFRPEQIKSAIGNCGTYDPRDPDIRYSMGESPRGSAFDRWFEGSQIVDGRGEPLVVYRGDAKGLSVFNGERHGSRVQGSIFFASSPYVARGYTPGAWRENKLKCSDELVESDGLYRAYLSILNPLLVDAGGANWSAVPNPFARPGSSECIQIDDLAALAKEAGYDGLIVKDVWDQFGDSDQYVAFRPEQIKSATGNRGTYDPADPDIRHSLGTDQDIGPRAQAWHDASSNTTVFLADRIPAGREAAVFLHETVHRHGRSVLPEHTFDQLVGQVHTWAQRSAGTVEREIYGAAARRVARARVSGPAADEELFAYA</sequence>
<reference evidence="4" key="1">
    <citation type="submission" date="2016-10" db="EMBL/GenBank/DDBJ databases">
        <authorList>
            <person name="Varghese N."/>
            <person name="Submissions S."/>
        </authorList>
    </citation>
    <scope>NUCLEOTIDE SEQUENCE [LARGE SCALE GENOMIC DNA]</scope>
    <source>
        <strain evidence="4">DSM 27981</strain>
    </source>
</reference>
<dbReference type="RefSeq" id="WP_217648973.1">
    <property type="nucleotide sequence ID" value="NZ_FONX01000043.1"/>
</dbReference>
<feature type="domain" description="ART-PolyVal-like" evidence="2">
    <location>
        <begin position="18"/>
        <end position="221"/>
    </location>
</feature>
<feature type="coiled-coil region" evidence="1">
    <location>
        <begin position="132"/>
        <end position="195"/>
    </location>
</feature>
<gene>
    <name evidence="3" type="ORF">SAMN04489711_1431</name>
</gene>
<dbReference type="AlphaFoldDB" id="A0A1I2I1G3"/>
<feature type="domain" description="ART-PolyVal-like" evidence="2">
    <location>
        <begin position="841"/>
        <end position="992"/>
    </location>
</feature>
<protein>
    <recommendedName>
        <fullName evidence="2">ART-PolyVal-like domain-containing protein</fullName>
    </recommendedName>
</protein>
<keyword evidence="4" id="KW-1185">Reference proteome</keyword>
<feature type="domain" description="ART-PolyVal-like" evidence="2">
    <location>
        <begin position="670"/>
        <end position="809"/>
    </location>
</feature>
<dbReference type="STRING" id="1177982.SAMN04489711_1431"/>
<dbReference type="EMBL" id="FONX01000043">
    <property type="protein sequence ID" value="SFF34381.1"/>
    <property type="molecule type" value="Genomic_DNA"/>
</dbReference>
<evidence type="ECO:0000313" key="3">
    <source>
        <dbReference type="EMBL" id="SFF34381.1"/>
    </source>
</evidence>
<proteinExistence type="predicted"/>
<feature type="domain" description="ART-PolyVal-like" evidence="2">
    <location>
        <begin position="507"/>
        <end position="638"/>
    </location>
</feature>
<name>A0A1I2I1G3_9BURK</name>
<evidence type="ECO:0000256" key="1">
    <source>
        <dbReference type="SAM" id="Coils"/>
    </source>
</evidence>
<dbReference type="SUPFAM" id="SSF56399">
    <property type="entry name" value="ADP-ribosylation"/>
    <property type="match status" value="1"/>
</dbReference>
<accession>A0A1I2I1G3</accession>